<dbReference type="Proteomes" id="UP000481861">
    <property type="component" value="Unassembled WGS sequence"/>
</dbReference>
<evidence type="ECO:0000256" key="1">
    <source>
        <dbReference type="SAM" id="MobiDB-lite"/>
    </source>
</evidence>
<proteinExistence type="predicted"/>
<reference evidence="2 3" key="1">
    <citation type="submission" date="2020-01" db="EMBL/GenBank/DDBJ databases">
        <authorList>
            <consortium name="DOE Joint Genome Institute"/>
            <person name="Haridas S."/>
            <person name="Albert R."/>
            <person name="Binder M."/>
            <person name="Bloem J."/>
            <person name="Labutti K."/>
            <person name="Salamov A."/>
            <person name="Andreopoulos B."/>
            <person name="Baker S.E."/>
            <person name="Barry K."/>
            <person name="Bills G."/>
            <person name="Bluhm B.H."/>
            <person name="Cannon C."/>
            <person name="Castanera R."/>
            <person name="Culley D.E."/>
            <person name="Daum C."/>
            <person name="Ezra D."/>
            <person name="Gonzalez J.B."/>
            <person name="Henrissat B."/>
            <person name="Kuo A."/>
            <person name="Liang C."/>
            <person name="Lipzen A."/>
            <person name="Lutzoni F."/>
            <person name="Magnuson J."/>
            <person name="Mondo S."/>
            <person name="Nolan M."/>
            <person name="Ohm R."/>
            <person name="Pangilinan J."/>
            <person name="Park H.-J.H."/>
            <person name="Ramirez L."/>
            <person name="Alfaro M."/>
            <person name="Sun H."/>
            <person name="Tritt A."/>
            <person name="Yoshinaga Y."/>
            <person name="Zwiers L.-H.L."/>
            <person name="Turgeon B.G."/>
            <person name="Goodwin S.B."/>
            <person name="Spatafora J.W."/>
            <person name="Crous P.W."/>
            <person name="Grigoriev I.V."/>
        </authorList>
    </citation>
    <scope>NUCLEOTIDE SEQUENCE [LARGE SCALE GENOMIC DNA]</scope>
    <source>
        <strain evidence="2 3">CBS 611.86</strain>
    </source>
</reference>
<protein>
    <submittedName>
        <fullName evidence="2">Uncharacterized protein</fullName>
    </submittedName>
</protein>
<feature type="compositionally biased region" description="Low complexity" evidence="1">
    <location>
        <begin position="132"/>
        <end position="147"/>
    </location>
</feature>
<evidence type="ECO:0000313" key="2">
    <source>
        <dbReference type="EMBL" id="KAF2877060.1"/>
    </source>
</evidence>
<keyword evidence="3" id="KW-1185">Reference proteome</keyword>
<dbReference type="EMBL" id="JAADJZ010000002">
    <property type="protein sequence ID" value="KAF2877060.1"/>
    <property type="molecule type" value="Genomic_DNA"/>
</dbReference>
<comment type="caution">
    <text evidence="2">The sequence shown here is derived from an EMBL/GenBank/DDBJ whole genome shotgun (WGS) entry which is preliminary data.</text>
</comment>
<organism evidence="2 3">
    <name type="scientific">Massariosphaeria phaeospora</name>
    <dbReference type="NCBI Taxonomy" id="100035"/>
    <lineage>
        <taxon>Eukaryota</taxon>
        <taxon>Fungi</taxon>
        <taxon>Dikarya</taxon>
        <taxon>Ascomycota</taxon>
        <taxon>Pezizomycotina</taxon>
        <taxon>Dothideomycetes</taxon>
        <taxon>Pleosporomycetidae</taxon>
        <taxon>Pleosporales</taxon>
        <taxon>Pleosporales incertae sedis</taxon>
        <taxon>Massariosphaeria</taxon>
    </lineage>
</organism>
<dbReference type="AlphaFoldDB" id="A0A7C8MCM1"/>
<evidence type="ECO:0000313" key="3">
    <source>
        <dbReference type="Proteomes" id="UP000481861"/>
    </source>
</evidence>
<gene>
    <name evidence="2" type="ORF">BDV95DRAFT_138000</name>
</gene>
<accession>A0A7C8MCM1</accession>
<sequence length="237" mass="26552">MCPIALHRHPARVPAAPPPASCQLGPTPLSTAEACIAWAEMLCSRTPLLVRWSGGLRLRVFQQLSLRPQDTAKWITAPATEPSISKMKDYCRLDNDFFYSLFALEEWIYRRGDAQDIHPFRTFRRTSEHRTLNTTTTPSFPTTLQTPNCAPHSPPSHHTHIQIVAAQPLARLCRCRRPRHGRPLVSDAFHHPCAAPQASAHHQHQKLVMALCTSADLQTVNSSQRSPARSLRPARSS</sequence>
<name>A0A7C8MCM1_9PLEO</name>
<feature type="region of interest" description="Disordered" evidence="1">
    <location>
        <begin position="130"/>
        <end position="157"/>
    </location>
</feature>